<name>A0A4D6NDV0_VIGUN</name>
<dbReference type="AlphaFoldDB" id="A0A4D6NDV0"/>
<sequence length="83" mass="9298">MSEDLSEGEKGDPAARISSARHQWLIELEWRRYTNLMQHSNVRDVNLPTPSFASTTTIAFHSRGTFARLAGVTGPEAVDRSLR</sequence>
<evidence type="ECO:0000313" key="1">
    <source>
        <dbReference type="EMBL" id="QCE10335.1"/>
    </source>
</evidence>
<dbReference type="EMBL" id="CP039354">
    <property type="protein sequence ID" value="QCE10335.1"/>
    <property type="molecule type" value="Genomic_DNA"/>
</dbReference>
<reference evidence="1 2" key="1">
    <citation type="submission" date="2019-04" db="EMBL/GenBank/DDBJ databases">
        <title>An improved genome assembly and genetic linkage map for asparagus bean, Vigna unguiculata ssp. sesquipedialis.</title>
        <authorList>
            <person name="Xia Q."/>
            <person name="Zhang R."/>
            <person name="Dong Y."/>
        </authorList>
    </citation>
    <scope>NUCLEOTIDE SEQUENCE [LARGE SCALE GENOMIC DNA]</scope>
    <source>
        <tissue evidence="1">Leaf</tissue>
    </source>
</reference>
<evidence type="ECO:0000313" key="2">
    <source>
        <dbReference type="Proteomes" id="UP000501690"/>
    </source>
</evidence>
<protein>
    <submittedName>
        <fullName evidence="1">Uncharacterized protein</fullName>
    </submittedName>
</protein>
<accession>A0A4D6NDV0</accession>
<dbReference type="Proteomes" id="UP000501690">
    <property type="component" value="Linkage Group LG10"/>
</dbReference>
<proteinExistence type="predicted"/>
<keyword evidence="2" id="KW-1185">Reference proteome</keyword>
<organism evidence="1 2">
    <name type="scientific">Vigna unguiculata</name>
    <name type="common">Cowpea</name>
    <dbReference type="NCBI Taxonomy" id="3917"/>
    <lineage>
        <taxon>Eukaryota</taxon>
        <taxon>Viridiplantae</taxon>
        <taxon>Streptophyta</taxon>
        <taxon>Embryophyta</taxon>
        <taxon>Tracheophyta</taxon>
        <taxon>Spermatophyta</taxon>
        <taxon>Magnoliopsida</taxon>
        <taxon>eudicotyledons</taxon>
        <taxon>Gunneridae</taxon>
        <taxon>Pentapetalae</taxon>
        <taxon>rosids</taxon>
        <taxon>fabids</taxon>
        <taxon>Fabales</taxon>
        <taxon>Fabaceae</taxon>
        <taxon>Papilionoideae</taxon>
        <taxon>50 kb inversion clade</taxon>
        <taxon>NPAAA clade</taxon>
        <taxon>indigoferoid/millettioid clade</taxon>
        <taxon>Phaseoleae</taxon>
        <taxon>Vigna</taxon>
    </lineage>
</organism>
<gene>
    <name evidence="1" type="ORF">DEO72_LG10g1565</name>
</gene>